<dbReference type="InterPro" id="IPR023232">
    <property type="entry name" value="Glyco_hydro_2_AS"/>
</dbReference>
<evidence type="ECO:0000256" key="3">
    <source>
        <dbReference type="ARBA" id="ARBA00012756"/>
    </source>
</evidence>
<dbReference type="InterPro" id="IPR050347">
    <property type="entry name" value="Bact_Beta-galactosidase"/>
</dbReference>
<dbReference type="InterPro" id="IPR013783">
    <property type="entry name" value="Ig-like_fold"/>
</dbReference>
<dbReference type="GO" id="GO:0005990">
    <property type="term" value="P:lactose catabolic process"/>
    <property type="evidence" value="ECO:0007669"/>
    <property type="project" value="TreeGrafter"/>
</dbReference>
<comment type="caution">
    <text evidence="9">The sequence shown here is derived from an EMBL/GenBank/DDBJ whole genome shotgun (WGS) entry which is preliminary data.</text>
</comment>
<keyword evidence="10" id="KW-1185">Reference proteome</keyword>
<dbReference type="GO" id="GO:0030246">
    <property type="term" value="F:carbohydrate binding"/>
    <property type="evidence" value="ECO:0007669"/>
    <property type="project" value="InterPro"/>
</dbReference>
<evidence type="ECO:0000256" key="5">
    <source>
        <dbReference type="ARBA" id="ARBA00022801"/>
    </source>
</evidence>
<dbReference type="GO" id="GO:0004565">
    <property type="term" value="F:beta-galactosidase activity"/>
    <property type="evidence" value="ECO:0007669"/>
    <property type="project" value="UniProtKB-EC"/>
</dbReference>
<dbReference type="InterPro" id="IPR023230">
    <property type="entry name" value="Glyco_hydro_2_CS"/>
</dbReference>
<dbReference type="EC" id="3.2.1.23" evidence="3"/>
<dbReference type="InterPro" id="IPR036156">
    <property type="entry name" value="Beta-gal/glucu_dom_sf"/>
</dbReference>
<dbReference type="OrthoDB" id="9762066at2"/>
<evidence type="ECO:0000313" key="9">
    <source>
        <dbReference type="EMBL" id="TQS44068.1"/>
    </source>
</evidence>
<sequence>MDIARKGPGVGALIPRARLTTTAPRQSLNGTWQFRVHPALAVAPDDYWSGTGEWGSIPVPAHWVLEGHGAPAYTNVRFPFPIDPPNPPDENPIGDYRLVFDADPALAGKAAVLRFDGIESAAEVRLNGHVLGETRGSRLTHEFDVTGKLTATGNVLAVRVAQFSDASYLEDQDMWWLPGIFRDVELVAIPEHGLYDVFVVADYDPAAATGSVRLTLTANDGTPGRATLEVPELSLRAEIDGEATLDAGSVEPWSAENPRLYDATLTTPDERVSLRLGFRRVEVRDSVLLINGAPLQFRGVNRHEHDPSRGRAVPLETARAELELMKRHNINAVRTSHYPPHPGLLDLTDELGLYVILECDLETHGFVEVGWRDNPSDDPAWESAYLDRMQRTVHRDKNHASIVFWSLGNEAGHGANLEAMSAWTKAFDPSRLVHYEHDWDSTYVDVYSRMYATHDEVKNIGEEVLSPAPYGATPAELHRRSLPFIQCEYAHAMGNGPGGLEEYQELFDRYPRLAGGFIWEWIEHAIAVVENGQRRLLYGGDFGEQTHDGNFVTDGLVSADREPRPGLTALAHWFAPVRIEVTEDAIRIENRYALVGLDHLRFVWRDADGAEGTLKVPTVGPGETVEVPAPDGNATLTVEAVLAEATAWAGAGHVVARGQFVRLAPAARPRETTVPDRAAFDPISMRLRTLGGLSFEGPVPSLWRAPTDNDRYPGRDEPDLPPYAERWAEAGIDRVRTRLVTAMNETTFLRTLHRTAPPGRDFAVDADLHWRQVRPDVVLVDVTLTPRGPWPTEWARLGLDLVLPGRPTGLDWDGLGPGPAYPDLAAGTYHGRHHADADELFTNYVRPQESGARRGVRSAAIATSAGGLRVTVVEGGAEEIAVTVSPWSRTALATTLHHHDLVADGNTHVSLDLAQSGLGTATCGVGVLPRYRLPARPGRVSLLLEAWTV</sequence>
<dbReference type="SUPFAM" id="SSF49785">
    <property type="entry name" value="Galactose-binding domain-like"/>
    <property type="match status" value="1"/>
</dbReference>
<organism evidence="9 10">
    <name type="scientific">Cryptosporangium phraense</name>
    <dbReference type="NCBI Taxonomy" id="2593070"/>
    <lineage>
        <taxon>Bacteria</taxon>
        <taxon>Bacillati</taxon>
        <taxon>Actinomycetota</taxon>
        <taxon>Actinomycetes</taxon>
        <taxon>Cryptosporangiales</taxon>
        <taxon>Cryptosporangiaceae</taxon>
        <taxon>Cryptosporangium</taxon>
    </lineage>
</organism>
<dbReference type="InterPro" id="IPR006101">
    <property type="entry name" value="Glyco_hydro_2"/>
</dbReference>
<name>A0A545ARV5_9ACTN</name>
<dbReference type="InParanoid" id="A0A545ARV5"/>
<dbReference type="GO" id="GO:0009341">
    <property type="term" value="C:beta-galactosidase complex"/>
    <property type="evidence" value="ECO:0007669"/>
    <property type="project" value="InterPro"/>
</dbReference>
<dbReference type="PANTHER" id="PTHR46323">
    <property type="entry name" value="BETA-GALACTOSIDASE"/>
    <property type="match status" value="1"/>
</dbReference>
<dbReference type="SUPFAM" id="SSF49303">
    <property type="entry name" value="beta-Galactosidase/glucuronidase domain"/>
    <property type="match status" value="2"/>
</dbReference>
<dbReference type="SUPFAM" id="SSF51445">
    <property type="entry name" value="(Trans)glycosidases"/>
    <property type="match status" value="1"/>
</dbReference>
<dbReference type="PROSITE" id="PS00608">
    <property type="entry name" value="GLYCOSYL_HYDROL_F2_2"/>
    <property type="match status" value="1"/>
</dbReference>
<dbReference type="InterPro" id="IPR008979">
    <property type="entry name" value="Galactose-bd-like_sf"/>
</dbReference>
<dbReference type="Gene3D" id="2.60.40.10">
    <property type="entry name" value="Immunoglobulins"/>
    <property type="match status" value="2"/>
</dbReference>
<comment type="similarity">
    <text evidence="2">Belongs to the glycosyl hydrolase 2 family.</text>
</comment>
<proteinExistence type="inferred from homology"/>
<feature type="domain" description="Beta galactosidase small chain/" evidence="8">
    <location>
        <begin position="673"/>
        <end position="945"/>
    </location>
</feature>
<evidence type="ECO:0000256" key="1">
    <source>
        <dbReference type="ARBA" id="ARBA00001412"/>
    </source>
</evidence>
<dbReference type="PRINTS" id="PR00132">
    <property type="entry name" value="GLHYDRLASE2"/>
</dbReference>
<dbReference type="SUPFAM" id="SSF74650">
    <property type="entry name" value="Galactose mutarotase-like"/>
    <property type="match status" value="1"/>
</dbReference>
<dbReference type="PROSITE" id="PS00719">
    <property type="entry name" value="GLYCOSYL_HYDROL_F2_1"/>
    <property type="match status" value="1"/>
</dbReference>
<dbReference type="Gene3D" id="3.20.20.80">
    <property type="entry name" value="Glycosidases"/>
    <property type="match status" value="1"/>
</dbReference>
<protein>
    <recommendedName>
        <fullName evidence="4">Beta-galactosidase</fullName>
        <ecNumber evidence="3">3.2.1.23</ecNumber>
    </recommendedName>
    <alternativeName>
        <fullName evidence="7">Lactase</fullName>
    </alternativeName>
</protein>
<dbReference type="SMART" id="SM01038">
    <property type="entry name" value="Bgal_small_N"/>
    <property type="match status" value="1"/>
</dbReference>
<dbReference type="Gene3D" id="2.60.120.260">
    <property type="entry name" value="Galactose-binding domain-like"/>
    <property type="match status" value="1"/>
</dbReference>
<dbReference type="InterPro" id="IPR032312">
    <property type="entry name" value="LacZ_4"/>
</dbReference>
<dbReference type="Pfam" id="PF02836">
    <property type="entry name" value="Glyco_hydro_2_C"/>
    <property type="match status" value="1"/>
</dbReference>
<evidence type="ECO:0000256" key="7">
    <source>
        <dbReference type="ARBA" id="ARBA00032230"/>
    </source>
</evidence>
<dbReference type="PANTHER" id="PTHR46323:SF2">
    <property type="entry name" value="BETA-GALACTOSIDASE"/>
    <property type="match status" value="1"/>
</dbReference>
<evidence type="ECO:0000256" key="6">
    <source>
        <dbReference type="ARBA" id="ARBA00023295"/>
    </source>
</evidence>
<dbReference type="EMBL" id="VIRS01000010">
    <property type="protein sequence ID" value="TQS44068.1"/>
    <property type="molecule type" value="Genomic_DNA"/>
</dbReference>
<dbReference type="AlphaFoldDB" id="A0A545ARV5"/>
<dbReference type="InterPro" id="IPR006103">
    <property type="entry name" value="Glyco_hydro_2_cat"/>
</dbReference>
<dbReference type="Proteomes" id="UP000317982">
    <property type="component" value="Unassembled WGS sequence"/>
</dbReference>
<dbReference type="InterPro" id="IPR004199">
    <property type="entry name" value="B-gal_small/dom_5"/>
</dbReference>
<evidence type="ECO:0000256" key="2">
    <source>
        <dbReference type="ARBA" id="ARBA00007401"/>
    </source>
</evidence>
<dbReference type="Pfam" id="PF02837">
    <property type="entry name" value="Glyco_hydro_2_N"/>
    <property type="match status" value="1"/>
</dbReference>
<reference evidence="9 10" key="1">
    <citation type="submission" date="2019-07" db="EMBL/GenBank/DDBJ databases">
        <title>Cryptosporangium phraense sp. nov., isolated from plant litter.</title>
        <authorList>
            <person name="Suriyachadkun C."/>
        </authorList>
    </citation>
    <scope>NUCLEOTIDE SEQUENCE [LARGE SCALE GENOMIC DNA]</scope>
    <source>
        <strain evidence="9 10">A-T 5661</strain>
    </source>
</reference>
<keyword evidence="6" id="KW-0326">Glycosidase</keyword>
<dbReference type="Pfam" id="PF02929">
    <property type="entry name" value="Bgal_small_N"/>
    <property type="match status" value="1"/>
</dbReference>
<accession>A0A545ARV5</accession>
<gene>
    <name evidence="9" type="ORF">FL583_16595</name>
</gene>
<dbReference type="InterPro" id="IPR006104">
    <property type="entry name" value="Glyco_hydro_2_N"/>
</dbReference>
<dbReference type="InterPro" id="IPR014718">
    <property type="entry name" value="GH-type_carb-bd"/>
</dbReference>
<keyword evidence="5" id="KW-0378">Hydrolase</keyword>
<dbReference type="Gene3D" id="2.70.98.10">
    <property type="match status" value="1"/>
</dbReference>
<evidence type="ECO:0000313" key="10">
    <source>
        <dbReference type="Proteomes" id="UP000317982"/>
    </source>
</evidence>
<dbReference type="InterPro" id="IPR011013">
    <property type="entry name" value="Gal_mutarotase_sf_dom"/>
</dbReference>
<dbReference type="Pfam" id="PF16353">
    <property type="entry name" value="LacZ_4"/>
    <property type="match status" value="1"/>
</dbReference>
<evidence type="ECO:0000256" key="4">
    <source>
        <dbReference type="ARBA" id="ARBA00013303"/>
    </source>
</evidence>
<dbReference type="InterPro" id="IPR017853">
    <property type="entry name" value="GH"/>
</dbReference>
<evidence type="ECO:0000259" key="8">
    <source>
        <dbReference type="SMART" id="SM01038"/>
    </source>
</evidence>
<comment type="catalytic activity">
    <reaction evidence="1">
        <text>Hydrolysis of terminal non-reducing beta-D-galactose residues in beta-D-galactosides.</text>
        <dbReference type="EC" id="3.2.1.23"/>
    </reaction>
</comment>
<dbReference type="RefSeq" id="WP_142705557.1">
    <property type="nucleotide sequence ID" value="NZ_VIRS01000010.1"/>
</dbReference>